<feature type="modified residue" description="4-aspartylphosphate" evidence="5">
    <location>
        <position position="621"/>
    </location>
</feature>
<dbReference type="InterPro" id="IPR035965">
    <property type="entry name" value="PAS-like_dom_sf"/>
</dbReference>
<evidence type="ECO:0000313" key="11">
    <source>
        <dbReference type="EMBL" id="TVT38378.1"/>
    </source>
</evidence>
<dbReference type="Pfam" id="PF02518">
    <property type="entry name" value="HATPase_c"/>
    <property type="match status" value="1"/>
</dbReference>
<evidence type="ECO:0000259" key="10">
    <source>
        <dbReference type="PROSITE" id="PS50894"/>
    </source>
</evidence>
<name>A0A558BPF4_9BACT</name>
<dbReference type="PROSITE" id="PS50110">
    <property type="entry name" value="RESPONSE_REGULATORY"/>
    <property type="match status" value="1"/>
</dbReference>
<dbReference type="InterPro" id="IPR005467">
    <property type="entry name" value="His_kinase_dom"/>
</dbReference>
<dbReference type="InterPro" id="IPR003661">
    <property type="entry name" value="HisK_dim/P_dom"/>
</dbReference>
<dbReference type="Gene3D" id="3.30.450.20">
    <property type="entry name" value="PAS domain"/>
    <property type="match status" value="2"/>
</dbReference>
<evidence type="ECO:0000256" key="3">
    <source>
        <dbReference type="ARBA" id="ARBA00022553"/>
    </source>
</evidence>
<keyword evidence="12" id="KW-1185">Reference proteome</keyword>
<keyword evidence="3 5" id="KW-0597">Phosphoprotein</keyword>
<keyword evidence="6" id="KW-0175">Coiled coil</keyword>
<reference evidence="11 12" key="1">
    <citation type="submission" date="2019-07" db="EMBL/GenBank/DDBJ databases">
        <title>Hymenobacter sp. straun FUR1 Genome sequencing and assembly.</title>
        <authorList>
            <person name="Chhetri G."/>
        </authorList>
    </citation>
    <scope>NUCLEOTIDE SEQUENCE [LARGE SCALE GENOMIC DNA]</scope>
    <source>
        <strain evidence="11 12">Fur1</strain>
    </source>
</reference>
<evidence type="ECO:0000256" key="5">
    <source>
        <dbReference type="PROSITE-ProRule" id="PRU00169"/>
    </source>
</evidence>
<dbReference type="SMART" id="SM00448">
    <property type="entry name" value="REC"/>
    <property type="match status" value="1"/>
</dbReference>
<dbReference type="Pfam" id="PF00512">
    <property type="entry name" value="HisKA"/>
    <property type="match status" value="1"/>
</dbReference>
<dbReference type="EMBL" id="VMRJ01000005">
    <property type="protein sequence ID" value="TVT38378.1"/>
    <property type="molecule type" value="Genomic_DNA"/>
</dbReference>
<organism evidence="11 12">
    <name type="scientific">Hymenobacter setariae</name>
    <dbReference type="NCBI Taxonomy" id="2594794"/>
    <lineage>
        <taxon>Bacteria</taxon>
        <taxon>Pseudomonadati</taxon>
        <taxon>Bacteroidota</taxon>
        <taxon>Cytophagia</taxon>
        <taxon>Cytophagales</taxon>
        <taxon>Hymenobacteraceae</taxon>
        <taxon>Hymenobacter</taxon>
    </lineage>
</organism>
<dbReference type="InterPro" id="IPR036097">
    <property type="entry name" value="HisK_dim/P_sf"/>
</dbReference>
<dbReference type="InterPro" id="IPR013656">
    <property type="entry name" value="PAS_4"/>
</dbReference>
<dbReference type="Gene3D" id="1.10.287.130">
    <property type="match status" value="1"/>
</dbReference>
<dbReference type="Pfam" id="PF00072">
    <property type="entry name" value="Response_reg"/>
    <property type="match status" value="1"/>
</dbReference>
<gene>
    <name evidence="11" type="ORF">FNT36_19475</name>
</gene>
<comment type="catalytic activity">
    <reaction evidence="1">
        <text>ATP + protein L-histidine = ADP + protein N-phospho-L-histidine.</text>
        <dbReference type="EC" id="2.7.13.3"/>
    </reaction>
</comment>
<evidence type="ECO:0000259" key="7">
    <source>
        <dbReference type="PROSITE" id="PS50109"/>
    </source>
</evidence>
<dbReference type="CDD" id="cd17546">
    <property type="entry name" value="REC_hyHK_CKI1_RcsC-like"/>
    <property type="match status" value="1"/>
</dbReference>
<evidence type="ECO:0000259" key="8">
    <source>
        <dbReference type="PROSITE" id="PS50110"/>
    </source>
</evidence>
<dbReference type="PROSITE" id="PS50109">
    <property type="entry name" value="HIS_KIN"/>
    <property type="match status" value="1"/>
</dbReference>
<dbReference type="SUPFAM" id="SSF55785">
    <property type="entry name" value="PYP-like sensor domain (PAS domain)"/>
    <property type="match status" value="2"/>
</dbReference>
<dbReference type="InterPro" id="IPR000700">
    <property type="entry name" value="PAS-assoc_C"/>
</dbReference>
<dbReference type="SUPFAM" id="SSF55874">
    <property type="entry name" value="ATPase domain of HSP90 chaperone/DNA topoisomerase II/histidine kinase"/>
    <property type="match status" value="1"/>
</dbReference>
<dbReference type="InterPro" id="IPR003594">
    <property type="entry name" value="HATPase_dom"/>
</dbReference>
<dbReference type="InterPro" id="IPR036890">
    <property type="entry name" value="HATPase_C_sf"/>
</dbReference>
<dbReference type="SMART" id="SM00091">
    <property type="entry name" value="PAS"/>
    <property type="match status" value="2"/>
</dbReference>
<feature type="domain" description="Response regulatory" evidence="8">
    <location>
        <begin position="572"/>
        <end position="690"/>
    </location>
</feature>
<dbReference type="NCBIfam" id="TIGR00229">
    <property type="entry name" value="sensory_box"/>
    <property type="match status" value="1"/>
</dbReference>
<dbReference type="PRINTS" id="PR00344">
    <property type="entry name" value="BCTRLSENSOR"/>
</dbReference>
<dbReference type="PANTHER" id="PTHR45339">
    <property type="entry name" value="HYBRID SIGNAL TRANSDUCTION HISTIDINE KINASE J"/>
    <property type="match status" value="1"/>
</dbReference>
<dbReference type="SMART" id="SM00388">
    <property type="entry name" value="HisKA"/>
    <property type="match status" value="1"/>
</dbReference>
<evidence type="ECO:0000259" key="9">
    <source>
        <dbReference type="PROSITE" id="PS50113"/>
    </source>
</evidence>
<dbReference type="Pfam" id="PF08448">
    <property type="entry name" value="PAS_4"/>
    <property type="match status" value="1"/>
</dbReference>
<comment type="caution">
    <text evidence="11">The sequence shown here is derived from an EMBL/GenBank/DDBJ whole genome shotgun (WGS) entry which is preliminary data.</text>
</comment>
<dbReference type="FunFam" id="3.30.565.10:FF:000010">
    <property type="entry name" value="Sensor histidine kinase RcsC"/>
    <property type="match status" value="1"/>
</dbReference>
<evidence type="ECO:0000256" key="4">
    <source>
        <dbReference type="PROSITE-ProRule" id="PRU00110"/>
    </source>
</evidence>
<dbReference type="CDD" id="cd00130">
    <property type="entry name" value="PAS"/>
    <property type="match status" value="1"/>
</dbReference>
<evidence type="ECO:0000256" key="6">
    <source>
        <dbReference type="SAM" id="Coils"/>
    </source>
</evidence>
<dbReference type="Gene3D" id="3.30.565.10">
    <property type="entry name" value="Histidine kinase-like ATPase, C-terminal domain"/>
    <property type="match status" value="1"/>
</dbReference>
<dbReference type="SMART" id="SM00387">
    <property type="entry name" value="HATPase_c"/>
    <property type="match status" value="1"/>
</dbReference>
<dbReference type="InterPro" id="IPR001789">
    <property type="entry name" value="Sig_transdc_resp-reg_receiver"/>
</dbReference>
<accession>A0A558BPF4</accession>
<dbReference type="InterPro" id="IPR000014">
    <property type="entry name" value="PAS"/>
</dbReference>
<dbReference type="InterPro" id="IPR008207">
    <property type="entry name" value="Sig_transdc_His_kin_Hpt_dom"/>
</dbReference>
<feature type="modified residue" description="Phosphohistidine" evidence="4">
    <location>
        <position position="749"/>
    </location>
</feature>
<dbReference type="SUPFAM" id="SSF52172">
    <property type="entry name" value="CheY-like"/>
    <property type="match status" value="1"/>
</dbReference>
<dbReference type="InterPro" id="IPR011006">
    <property type="entry name" value="CheY-like_superfamily"/>
</dbReference>
<protein>
    <recommendedName>
        <fullName evidence="2">histidine kinase</fullName>
        <ecNumber evidence="2">2.7.13.3</ecNumber>
    </recommendedName>
</protein>
<dbReference type="Gene3D" id="1.20.120.160">
    <property type="entry name" value="HPT domain"/>
    <property type="match status" value="1"/>
</dbReference>
<feature type="coiled-coil region" evidence="6">
    <location>
        <begin position="26"/>
        <end position="60"/>
    </location>
</feature>
<dbReference type="RefSeq" id="WP_144851188.1">
    <property type="nucleotide sequence ID" value="NZ_VMRJ01000005.1"/>
</dbReference>
<dbReference type="PANTHER" id="PTHR45339:SF3">
    <property type="entry name" value="HISTIDINE KINASE"/>
    <property type="match status" value="1"/>
</dbReference>
<dbReference type="InterPro" id="IPR004358">
    <property type="entry name" value="Sig_transdc_His_kin-like_C"/>
</dbReference>
<dbReference type="PROSITE" id="PS50894">
    <property type="entry name" value="HPT"/>
    <property type="match status" value="1"/>
</dbReference>
<proteinExistence type="predicted"/>
<dbReference type="AlphaFoldDB" id="A0A558BPF4"/>
<dbReference type="CDD" id="cd16922">
    <property type="entry name" value="HATPase_EvgS-ArcB-TorS-like"/>
    <property type="match status" value="1"/>
</dbReference>
<dbReference type="GO" id="GO:0005886">
    <property type="term" value="C:plasma membrane"/>
    <property type="evidence" value="ECO:0007669"/>
    <property type="project" value="UniProtKB-SubCell"/>
</dbReference>
<dbReference type="GO" id="GO:0005524">
    <property type="term" value="F:ATP binding"/>
    <property type="evidence" value="ECO:0007669"/>
    <property type="project" value="UniProtKB-KW"/>
</dbReference>
<dbReference type="PROSITE" id="PS50113">
    <property type="entry name" value="PAC"/>
    <property type="match status" value="1"/>
</dbReference>
<dbReference type="CDD" id="cd00082">
    <property type="entry name" value="HisKA"/>
    <property type="match status" value="1"/>
</dbReference>
<dbReference type="Proteomes" id="UP000317624">
    <property type="component" value="Unassembled WGS sequence"/>
</dbReference>
<evidence type="ECO:0000256" key="1">
    <source>
        <dbReference type="ARBA" id="ARBA00000085"/>
    </source>
</evidence>
<feature type="domain" description="PAC" evidence="9">
    <location>
        <begin position="257"/>
        <end position="308"/>
    </location>
</feature>
<feature type="domain" description="HPt" evidence="10">
    <location>
        <begin position="710"/>
        <end position="809"/>
    </location>
</feature>
<dbReference type="GO" id="GO:0000155">
    <property type="term" value="F:phosphorelay sensor kinase activity"/>
    <property type="evidence" value="ECO:0007669"/>
    <property type="project" value="InterPro"/>
</dbReference>
<dbReference type="SUPFAM" id="SSF47226">
    <property type="entry name" value="Histidine-containing phosphotransfer domain, HPT domain"/>
    <property type="match status" value="1"/>
</dbReference>
<dbReference type="Gene3D" id="3.40.50.2300">
    <property type="match status" value="1"/>
</dbReference>
<feature type="domain" description="Histidine kinase" evidence="7">
    <location>
        <begin position="326"/>
        <end position="550"/>
    </location>
</feature>
<dbReference type="OrthoDB" id="9757990at2"/>
<dbReference type="InterPro" id="IPR036641">
    <property type="entry name" value="HPT_dom_sf"/>
</dbReference>
<dbReference type="SUPFAM" id="SSF47384">
    <property type="entry name" value="Homodimeric domain of signal transducing histidine kinase"/>
    <property type="match status" value="1"/>
</dbReference>
<sequence length="812" mass="87686">MRARYGRAGALLPFPMPFDATPPLAAPDAAARIAELERALHAATERATAAEHRLAELLEQAEPGRLLVGPTGTIIRVNEALCYLIGSPEGPEFWAGQSANALFARLQHLAAHPTEFTQQLRAQRADQVPVLGEAVPLRDGRVLAQDYLLLPAPSGAARSELFSYRLVGTAVSPAAPTLGVSSLGETLQAQLLDNFPLPAAMHDEQGVLLACNQTFAQLLQWPAQHLAGCRLSEVLPSADSTLAWSAYLAQLAADALAAGQWAVLPRDGQPRQLLYRAHRLDQPGHSPYILLCVLDLTERVQAEAELRRGKEVAEASARAKESFLANLSHEIRTPMNGVLGMARQLTKTDLGPDQRELLRIIQASGEHLLSVLNEVLDMTKISAARLEMEQVSFDLRESVEEALQPLAVQAEEKGLAFHMALLLQPEPLPRVIGDAYRLNQVLLNLVSNAIKFTAAPGSISVGAYVLSQTDTHLTASFRVTDTGMGIAADKLDLIFEDFVQADTDTARRFGGTGLGLGIARALVEQMGGTIVVDSQPGSGSTFQFSVTLPRAQGVEIAPRPVLLDTGALRGRRVLVAEDNGINREVVRRVLHGWGVVVDEAADGHAALALHAERSYDAVLMDIQMPGMSGVEATKQLRLHPDPERAQVPVLALTANAFRADLDRYLKAGINDCLTKPFKEDEFYRKLVALVQAPAAPLYNLAQVHELADGEEAFVERVVRSFLLHVPPVLQQAQAAAAAGQWAQVAKLIHHIKPNLVQFGIVGIAAPLQLLLEPLRPGTQPDKAREDAVQQLVRQLTRVLEALPEALPAAPEA</sequence>
<evidence type="ECO:0000313" key="12">
    <source>
        <dbReference type="Proteomes" id="UP000317624"/>
    </source>
</evidence>
<evidence type="ECO:0000256" key="2">
    <source>
        <dbReference type="ARBA" id="ARBA00012438"/>
    </source>
</evidence>
<dbReference type="EC" id="2.7.13.3" evidence="2"/>